<comment type="similarity">
    <text evidence="3">Belongs to the RNase PH family.</text>
</comment>
<proteinExistence type="inferred from homology"/>
<feature type="domain" description="Exoribonuclease phosphorolytic" evidence="10">
    <location>
        <begin position="45"/>
        <end position="172"/>
    </location>
</feature>
<dbReference type="InterPro" id="IPR020568">
    <property type="entry name" value="Ribosomal_Su5_D2-typ_SF"/>
</dbReference>
<dbReference type="InterPro" id="IPR027408">
    <property type="entry name" value="PNPase/RNase_PH_dom_sf"/>
</dbReference>
<gene>
    <name evidence="12" type="ORF">JTE90_003017</name>
</gene>
<accession>A0AAV6VDH4</accession>
<keyword evidence="4" id="KW-0963">Cytoplasm</keyword>
<keyword evidence="7" id="KW-0694">RNA-binding</keyword>
<reference evidence="12 13" key="1">
    <citation type="journal article" date="2022" name="Nat. Ecol. Evol.">
        <title>A masculinizing supergene underlies an exaggerated male reproductive morph in a spider.</title>
        <authorList>
            <person name="Hendrickx F."/>
            <person name="De Corte Z."/>
            <person name="Sonet G."/>
            <person name="Van Belleghem S.M."/>
            <person name="Kostlbacher S."/>
            <person name="Vangestel C."/>
        </authorList>
    </citation>
    <scope>NUCLEOTIDE SEQUENCE [LARGE SCALE GENOMIC DNA]</scope>
    <source>
        <strain evidence="12">W744_W776</strain>
    </source>
</reference>
<comment type="subcellular location">
    <subcellularLocation>
        <location evidence="1">Cytoplasm</location>
    </subcellularLocation>
    <subcellularLocation>
        <location evidence="2">Nucleus</location>
        <location evidence="2">Nucleolus</location>
    </subcellularLocation>
</comment>
<protein>
    <recommendedName>
        <fullName evidence="9">Ribosomal RNA-processing protein 43</fullName>
    </recommendedName>
</protein>
<evidence type="ECO:0000256" key="6">
    <source>
        <dbReference type="ARBA" id="ARBA00022835"/>
    </source>
</evidence>
<dbReference type="GO" id="GO:0071028">
    <property type="term" value="P:nuclear mRNA surveillance"/>
    <property type="evidence" value="ECO:0007669"/>
    <property type="project" value="TreeGrafter"/>
</dbReference>
<dbReference type="GO" id="GO:0005730">
    <property type="term" value="C:nucleolus"/>
    <property type="evidence" value="ECO:0007669"/>
    <property type="project" value="UniProtKB-SubCell"/>
</dbReference>
<dbReference type="GO" id="GO:0000467">
    <property type="term" value="P:exonucleolytic trimming to generate mature 3'-end of 5.8S rRNA from tricistronic rRNA transcript (SSU-rRNA, 5.8S rRNA, LSU-rRNA)"/>
    <property type="evidence" value="ECO:0007669"/>
    <property type="project" value="TreeGrafter"/>
</dbReference>
<keyword evidence="13" id="KW-1185">Reference proteome</keyword>
<dbReference type="SUPFAM" id="SSF54211">
    <property type="entry name" value="Ribosomal protein S5 domain 2-like"/>
    <property type="match status" value="2"/>
</dbReference>
<dbReference type="GO" id="GO:0071035">
    <property type="term" value="P:nuclear polyadenylation-dependent rRNA catabolic process"/>
    <property type="evidence" value="ECO:0007669"/>
    <property type="project" value="TreeGrafter"/>
</dbReference>
<organism evidence="12 13">
    <name type="scientific">Oedothorax gibbosus</name>
    <dbReference type="NCBI Taxonomy" id="931172"/>
    <lineage>
        <taxon>Eukaryota</taxon>
        <taxon>Metazoa</taxon>
        <taxon>Ecdysozoa</taxon>
        <taxon>Arthropoda</taxon>
        <taxon>Chelicerata</taxon>
        <taxon>Arachnida</taxon>
        <taxon>Araneae</taxon>
        <taxon>Araneomorphae</taxon>
        <taxon>Entelegynae</taxon>
        <taxon>Araneoidea</taxon>
        <taxon>Linyphiidae</taxon>
        <taxon>Erigoninae</taxon>
        <taxon>Oedothorax</taxon>
    </lineage>
</organism>
<dbReference type="InterPro" id="IPR015847">
    <property type="entry name" value="ExoRNase_PH_dom2"/>
</dbReference>
<evidence type="ECO:0000313" key="13">
    <source>
        <dbReference type="Proteomes" id="UP000827092"/>
    </source>
</evidence>
<evidence type="ECO:0000313" key="12">
    <source>
        <dbReference type="EMBL" id="KAG8194072.1"/>
    </source>
</evidence>
<dbReference type="GO" id="GO:0034473">
    <property type="term" value="P:U1 snRNA 3'-end processing"/>
    <property type="evidence" value="ECO:0007669"/>
    <property type="project" value="TreeGrafter"/>
</dbReference>
<evidence type="ECO:0000256" key="3">
    <source>
        <dbReference type="ARBA" id="ARBA00006678"/>
    </source>
</evidence>
<evidence type="ECO:0000256" key="8">
    <source>
        <dbReference type="ARBA" id="ARBA00023242"/>
    </source>
</evidence>
<name>A0AAV6VDH4_9ARAC</name>
<dbReference type="GO" id="GO:0016075">
    <property type="term" value="P:rRNA catabolic process"/>
    <property type="evidence" value="ECO:0007669"/>
    <property type="project" value="TreeGrafter"/>
</dbReference>
<dbReference type="CDD" id="cd11371">
    <property type="entry name" value="RNase_PH_MTR3"/>
    <property type="match status" value="1"/>
</dbReference>
<evidence type="ECO:0000256" key="7">
    <source>
        <dbReference type="ARBA" id="ARBA00022884"/>
    </source>
</evidence>
<keyword evidence="5" id="KW-0698">rRNA processing</keyword>
<dbReference type="PANTHER" id="PTHR11097">
    <property type="entry name" value="EXOSOME COMPLEX EXONUCLEASE RIBOSOMAL RNA PROCESSING PROTEIN"/>
    <property type="match status" value="1"/>
</dbReference>
<dbReference type="Pfam" id="PF03725">
    <property type="entry name" value="RNase_PH_C"/>
    <property type="match status" value="1"/>
</dbReference>
<dbReference type="InterPro" id="IPR001247">
    <property type="entry name" value="ExoRNase_PH_dom1"/>
</dbReference>
<evidence type="ECO:0000256" key="1">
    <source>
        <dbReference type="ARBA" id="ARBA00004496"/>
    </source>
</evidence>
<dbReference type="Pfam" id="PF01138">
    <property type="entry name" value="RNase_PH"/>
    <property type="match status" value="2"/>
</dbReference>
<evidence type="ECO:0000256" key="4">
    <source>
        <dbReference type="ARBA" id="ARBA00022490"/>
    </source>
</evidence>
<dbReference type="GO" id="GO:0071038">
    <property type="term" value="P:TRAMP-dependent tRNA surveillance pathway"/>
    <property type="evidence" value="ECO:0007669"/>
    <property type="project" value="TreeGrafter"/>
</dbReference>
<dbReference type="InterPro" id="IPR036345">
    <property type="entry name" value="ExoRNase_PH_dom2_sf"/>
</dbReference>
<evidence type="ECO:0000256" key="9">
    <source>
        <dbReference type="ARBA" id="ARBA00030617"/>
    </source>
</evidence>
<dbReference type="InterPro" id="IPR050590">
    <property type="entry name" value="Exosome_comp_Rrp42_subfam"/>
</dbReference>
<dbReference type="GO" id="GO:0000177">
    <property type="term" value="C:cytoplasmic exosome (RNase complex)"/>
    <property type="evidence" value="ECO:0007669"/>
    <property type="project" value="TreeGrafter"/>
</dbReference>
<dbReference type="AlphaFoldDB" id="A0AAV6VDH4"/>
<dbReference type="InterPro" id="IPR033196">
    <property type="entry name" value="Rrp43"/>
</dbReference>
<dbReference type="CDD" id="cd11369">
    <property type="entry name" value="RNase_PH_RRP43"/>
    <property type="match status" value="1"/>
</dbReference>
<evidence type="ECO:0000259" key="10">
    <source>
        <dbReference type="Pfam" id="PF01138"/>
    </source>
</evidence>
<dbReference type="Proteomes" id="UP000827092">
    <property type="component" value="Unassembled WGS sequence"/>
</dbReference>
<keyword evidence="8" id="KW-0539">Nucleus</keyword>
<dbReference type="GO" id="GO:0034476">
    <property type="term" value="P:U5 snRNA 3'-end processing"/>
    <property type="evidence" value="ECO:0007669"/>
    <property type="project" value="TreeGrafter"/>
</dbReference>
<sequence length="546" mass="60169">MVRDNRRIAAPENCLSPNSFRESKDLKPLVDDKGLRCDDRSFKALKSISLHVGIVPTVTGSAYIECGKTKIICSVNGPRDVLHKNESSAKGQLFCEFKYAMFSCTERQPYMPTDEEQAISKTIQDALEPVILLHKFPKSRLDIIILVLEDDGGAISSAITCAGAALSNAGVEMYDLPIGCSLVHCDSQFLVDPTANEELYSKTVKDCAKIAIAMMVEYKSQIIFMDSCGSVNQGLLSESLKILQTSCQQILTYIRHCLKQHVEDIRAENEEESKEGSMSKKAETQLKLFQPQKYLSAFLENDIRLGNRTITEFRAVLINTNPIDTANGSALVKIGDTSVICGIKAELTNPNPDEPNKGFFVPNVNLTPICSNKYQPGPPTEQAQVYSQMVMDLWKNSSFIDATNLCVAEGKLSWCLYADMTCISYDGNALDACILALMAALRSTKLPEVVVDDQSNKIEVKETEVGLAVDFFVFSATYAVLDGRAIADPSLEEESLAESSVTVFLKDSEEMSVHATGSVKEELLFQCIDNSRTRFSNVKALIENLN</sequence>
<dbReference type="GO" id="GO:0000176">
    <property type="term" value="C:nuclear exosome (RNase complex)"/>
    <property type="evidence" value="ECO:0007669"/>
    <property type="project" value="TreeGrafter"/>
</dbReference>
<dbReference type="GO" id="GO:0034475">
    <property type="term" value="P:U4 snRNA 3'-end processing"/>
    <property type="evidence" value="ECO:0007669"/>
    <property type="project" value="TreeGrafter"/>
</dbReference>
<dbReference type="FunFam" id="3.30.230.70:FF:000017">
    <property type="entry name" value="Exosome complex component Rrp42"/>
    <property type="match status" value="1"/>
</dbReference>
<dbReference type="GO" id="GO:0035925">
    <property type="term" value="F:mRNA 3'-UTR AU-rich region binding"/>
    <property type="evidence" value="ECO:0007669"/>
    <property type="project" value="TreeGrafter"/>
</dbReference>
<evidence type="ECO:0000259" key="11">
    <source>
        <dbReference type="Pfam" id="PF03725"/>
    </source>
</evidence>
<dbReference type="PANTHER" id="PTHR11097:SF9">
    <property type="entry name" value="EXOSOME COMPLEX COMPONENT RRP43"/>
    <property type="match status" value="1"/>
</dbReference>
<evidence type="ECO:0000256" key="5">
    <source>
        <dbReference type="ARBA" id="ARBA00022552"/>
    </source>
</evidence>
<feature type="domain" description="Exoribonuclease phosphorolytic" evidence="10">
    <location>
        <begin position="312"/>
        <end position="447"/>
    </location>
</feature>
<feature type="domain" description="Exoribonuclease phosphorolytic" evidence="11">
    <location>
        <begin position="473"/>
        <end position="532"/>
    </location>
</feature>
<comment type="caution">
    <text evidence="12">The sequence shown here is derived from an EMBL/GenBank/DDBJ whole genome shotgun (WGS) entry which is preliminary data.</text>
</comment>
<keyword evidence="6" id="KW-0271">Exosome</keyword>
<dbReference type="Gene3D" id="3.30.230.70">
    <property type="entry name" value="GHMP Kinase, N-terminal domain"/>
    <property type="match status" value="2"/>
</dbReference>
<evidence type="ECO:0000256" key="2">
    <source>
        <dbReference type="ARBA" id="ARBA00004604"/>
    </source>
</evidence>
<dbReference type="SUPFAM" id="SSF55666">
    <property type="entry name" value="Ribonuclease PH domain 2-like"/>
    <property type="match status" value="2"/>
</dbReference>
<dbReference type="EMBL" id="JAFNEN010000109">
    <property type="protein sequence ID" value="KAG8194072.1"/>
    <property type="molecule type" value="Genomic_DNA"/>
</dbReference>